<gene>
    <name evidence="1" type="ORF">WN50_01990</name>
</gene>
<dbReference type="AlphaFoldDB" id="A0A0F5YLB0"/>
<protein>
    <submittedName>
        <fullName evidence="1">Uncharacterized protein</fullName>
    </submittedName>
</protein>
<comment type="caution">
    <text evidence="1">The sequence shown here is derived from an EMBL/GenBank/DDBJ whole genome shotgun (WGS) entry which is preliminary data.</text>
</comment>
<reference evidence="1 2" key="1">
    <citation type="submission" date="2015-06" db="EMBL/GenBank/DDBJ databases">
        <title>Draft genome assembly of filamentous brackish cyanobacterium Limnoraphis robusta strain CS-951.</title>
        <authorList>
            <person name="Willis A."/>
            <person name="Parks M."/>
            <person name="Burford M.A."/>
        </authorList>
    </citation>
    <scope>NUCLEOTIDE SEQUENCE [LARGE SCALE GENOMIC DNA]</scope>
    <source>
        <strain evidence="1 2">CS-951</strain>
    </source>
</reference>
<organism evidence="1 2">
    <name type="scientific">Limnoraphis robusta CS-951</name>
    <dbReference type="NCBI Taxonomy" id="1637645"/>
    <lineage>
        <taxon>Bacteria</taxon>
        <taxon>Bacillati</taxon>
        <taxon>Cyanobacteriota</taxon>
        <taxon>Cyanophyceae</taxon>
        <taxon>Oscillatoriophycideae</taxon>
        <taxon>Oscillatoriales</taxon>
        <taxon>Sirenicapillariaceae</taxon>
        <taxon>Limnoraphis</taxon>
    </lineage>
</organism>
<dbReference type="EMBL" id="LATL02000152">
    <property type="protein sequence ID" value="KKD39694.1"/>
    <property type="molecule type" value="Genomic_DNA"/>
</dbReference>
<proteinExistence type="predicted"/>
<evidence type="ECO:0000313" key="2">
    <source>
        <dbReference type="Proteomes" id="UP000033607"/>
    </source>
</evidence>
<sequence>MSKDNRSNLNGFDFPSRISEFGFRADFSTISGKVKVKMGKTLRLISTLLSKILDCCSEIERE</sequence>
<accession>A0A0F5YLB0</accession>
<name>A0A0F5YLB0_9CYAN</name>
<evidence type="ECO:0000313" key="1">
    <source>
        <dbReference type="EMBL" id="KKD39694.1"/>
    </source>
</evidence>
<dbReference type="Proteomes" id="UP000033607">
    <property type="component" value="Unassembled WGS sequence"/>
</dbReference>